<organism evidence="11 14">
    <name type="scientific">Allgaiera indica</name>
    <dbReference type="NCBI Taxonomy" id="765699"/>
    <lineage>
        <taxon>Bacteria</taxon>
        <taxon>Pseudomonadati</taxon>
        <taxon>Pseudomonadota</taxon>
        <taxon>Alphaproteobacteria</taxon>
        <taxon>Rhodobacterales</taxon>
        <taxon>Paracoccaceae</taxon>
        <taxon>Allgaiera</taxon>
    </lineage>
</organism>
<evidence type="ECO:0000313" key="13">
    <source>
        <dbReference type="Proteomes" id="UP000199541"/>
    </source>
</evidence>
<dbReference type="RefSeq" id="WP_035839323.1">
    <property type="nucleotide sequence ID" value="NZ_BNAB01000028.1"/>
</dbReference>
<evidence type="ECO:0000256" key="4">
    <source>
        <dbReference type="ARBA" id="ARBA00022737"/>
    </source>
</evidence>
<feature type="active site" description="Charge relay system" evidence="7">
    <location>
        <position position="206"/>
    </location>
</feature>
<evidence type="ECO:0000256" key="7">
    <source>
        <dbReference type="PIRSR" id="PIRSR611782-1"/>
    </source>
</evidence>
<feature type="signal peptide" evidence="9">
    <location>
        <begin position="1"/>
        <end position="19"/>
    </location>
</feature>
<evidence type="ECO:0000313" key="11">
    <source>
        <dbReference type="EMBL" id="GHE05788.1"/>
    </source>
</evidence>
<keyword evidence="2 11" id="KW-0645">Protease</keyword>
<feature type="active site" description="Charge relay system" evidence="7">
    <location>
        <position position="101"/>
    </location>
</feature>
<dbReference type="SMART" id="SM00228">
    <property type="entry name" value="PDZ"/>
    <property type="match status" value="2"/>
</dbReference>
<keyword evidence="6" id="KW-0720">Serine protease</keyword>
<dbReference type="GO" id="GO:0042597">
    <property type="term" value="C:periplasmic space"/>
    <property type="evidence" value="ECO:0007669"/>
    <property type="project" value="TreeGrafter"/>
</dbReference>
<dbReference type="PANTHER" id="PTHR22939:SF129">
    <property type="entry name" value="SERINE PROTEASE HTRA2, MITOCHONDRIAL"/>
    <property type="match status" value="1"/>
</dbReference>
<feature type="chain" id="PRO_5042930441" evidence="9">
    <location>
        <begin position="20"/>
        <end position="459"/>
    </location>
</feature>
<feature type="active site" description="Charge relay system" evidence="7">
    <location>
        <position position="131"/>
    </location>
</feature>
<dbReference type="InterPro" id="IPR011782">
    <property type="entry name" value="Pept_S1C_Do"/>
</dbReference>
<dbReference type="PANTHER" id="PTHR22939">
    <property type="entry name" value="SERINE PROTEASE FAMILY S1C HTRA-RELATED"/>
    <property type="match status" value="1"/>
</dbReference>
<dbReference type="Proteomes" id="UP000199541">
    <property type="component" value="Unassembled WGS sequence"/>
</dbReference>
<evidence type="ECO:0000313" key="14">
    <source>
        <dbReference type="Proteomes" id="UP000634647"/>
    </source>
</evidence>
<protein>
    <submittedName>
        <fullName evidence="11 12">Serine protease</fullName>
    </submittedName>
</protein>
<comment type="caution">
    <text evidence="11">The sequence shown here is derived from an EMBL/GenBank/DDBJ whole genome shotgun (WGS) entry which is preliminary data.</text>
</comment>
<feature type="binding site" evidence="8">
    <location>
        <position position="131"/>
    </location>
    <ligand>
        <name>substrate</name>
    </ligand>
</feature>
<dbReference type="InterPro" id="IPR036034">
    <property type="entry name" value="PDZ_sf"/>
</dbReference>
<dbReference type="Gene3D" id="2.40.10.120">
    <property type="match status" value="1"/>
</dbReference>
<dbReference type="AlphaFoldDB" id="A0AAN4UV05"/>
<feature type="binding site" evidence="8">
    <location>
        <begin position="204"/>
        <end position="206"/>
    </location>
    <ligand>
        <name>substrate</name>
    </ligand>
</feature>
<dbReference type="Gene3D" id="2.30.42.10">
    <property type="match status" value="1"/>
</dbReference>
<keyword evidence="13" id="KW-1185">Reference proteome</keyword>
<dbReference type="Pfam" id="PF13180">
    <property type="entry name" value="PDZ_2"/>
    <property type="match status" value="1"/>
</dbReference>
<name>A0AAN4UV05_9RHOB</name>
<keyword evidence="4" id="KW-0677">Repeat</keyword>
<dbReference type="PRINTS" id="PR00834">
    <property type="entry name" value="PROTEASES2C"/>
</dbReference>
<evidence type="ECO:0000256" key="3">
    <source>
        <dbReference type="ARBA" id="ARBA00022729"/>
    </source>
</evidence>
<sequence>MKALATLLAVLLIGGAAMAGTTVPTSRAQVTLSFVPIVKEATPAVVNIYAKTVVRQQSPFAGDPFFGELFRQLGPGQPRVENSLGSGVILSPDGLVVSNYHVVGRATQIRVALNDRREFRAHVILADKRLDLAVLKLDGAHGLPSLPLRNSDTVQVGELVLAIGNPFGIGQTVSNGIISGLARSGVSLGGRGYFIQTDAAINPGNSGGALVDMSGRLVGINSSILTRSGGSNGIGFAIPSNLVAQFLKQAEAGAKRFQRPWAGVKAQTVTASLADSLGLDRPEGVLVSGLAPASPFAKAGLKRGDIILTVGGEPVDSPEEMLFRMTTLGIGTQTQVGFLRRGTKATATLSLIAAPETPPRDALTITSDQNVFDGLALSRINPAVIEEMGLPETAKGVVVTATHGSSGQTGLKPGDVILGINGRAVHTPAGVRRAGQDMRNYWRLLIVRGGQRIRLQFSL</sequence>
<dbReference type="InterPro" id="IPR001478">
    <property type="entry name" value="PDZ"/>
</dbReference>
<dbReference type="SUPFAM" id="SSF50494">
    <property type="entry name" value="Trypsin-like serine proteases"/>
    <property type="match status" value="1"/>
</dbReference>
<dbReference type="EMBL" id="FNOB01000030">
    <property type="protein sequence ID" value="SDX79541.1"/>
    <property type="molecule type" value="Genomic_DNA"/>
</dbReference>
<dbReference type="GO" id="GO:0006515">
    <property type="term" value="P:protein quality control for misfolded or incompletely synthesized proteins"/>
    <property type="evidence" value="ECO:0007669"/>
    <property type="project" value="TreeGrafter"/>
</dbReference>
<evidence type="ECO:0000313" key="12">
    <source>
        <dbReference type="EMBL" id="SDX79541.1"/>
    </source>
</evidence>
<evidence type="ECO:0000256" key="5">
    <source>
        <dbReference type="ARBA" id="ARBA00022801"/>
    </source>
</evidence>
<evidence type="ECO:0000256" key="2">
    <source>
        <dbReference type="ARBA" id="ARBA00022670"/>
    </source>
</evidence>
<dbReference type="InterPro" id="IPR009003">
    <property type="entry name" value="Peptidase_S1_PA"/>
</dbReference>
<reference evidence="11" key="1">
    <citation type="journal article" date="2014" name="Int. J. Syst. Evol. Microbiol.">
        <title>Complete genome sequence of Corynebacterium casei LMG S-19264T (=DSM 44701T), isolated from a smear-ripened cheese.</title>
        <authorList>
            <consortium name="US DOE Joint Genome Institute (JGI-PGF)"/>
            <person name="Walter F."/>
            <person name="Albersmeier A."/>
            <person name="Kalinowski J."/>
            <person name="Ruckert C."/>
        </authorList>
    </citation>
    <scope>NUCLEOTIDE SEQUENCE</scope>
    <source>
        <strain evidence="11">CGMCC 1.10859</strain>
    </source>
</reference>
<keyword evidence="3 9" id="KW-0732">Signal</keyword>
<proteinExistence type="inferred from homology"/>
<dbReference type="NCBIfam" id="TIGR02037">
    <property type="entry name" value="degP_htrA_DO"/>
    <property type="match status" value="1"/>
</dbReference>
<dbReference type="EMBL" id="BNAB01000028">
    <property type="protein sequence ID" value="GHE05788.1"/>
    <property type="molecule type" value="Genomic_DNA"/>
</dbReference>
<keyword evidence="5" id="KW-0378">Hydrolase</keyword>
<feature type="binding site" evidence="8">
    <location>
        <position position="101"/>
    </location>
    <ligand>
        <name>substrate</name>
    </ligand>
</feature>
<reference evidence="11" key="3">
    <citation type="submission" date="2023-06" db="EMBL/GenBank/DDBJ databases">
        <authorList>
            <person name="Sun Q."/>
            <person name="Zhou Y."/>
        </authorList>
    </citation>
    <scope>NUCLEOTIDE SEQUENCE</scope>
    <source>
        <strain evidence="11">CGMCC 1.10859</strain>
    </source>
</reference>
<gene>
    <name evidence="11" type="ORF">GCM10008024_37860</name>
    <name evidence="12" type="ORF">SAMN05444006_13022</name>
</gene>
<dbReference type="Pfam" id="PF13365">
    <property type="entry name" value="Trypsin_2"/>
    <property type="match status" value="1"/>
</dbReference>
<evidence type="ECO:0000259" key="10">
    <source>
        <dbReference type="PROSITE" id="PS50106"/>
    </source>
</evidence>
<evidence type="ECO:0000256" key="8">
    <source>
        <dbReference type="PIRSR" id="PIRSR611782-2"/>
    </source>
</evidence>
<dbReference type="Gene3D" id="2.30.42.60">
    <property type="match status" value="1"/>
</dbReference>
<dbReference type="SUPFAM" id="SSF50156">
    <property type="entry name" value="PDZ domain-like"/>
    <property type="match status" value="2"/>
</dbReference>
<evidence type="ECO:0000256" key="1">
    <source>
        <dbReference type="ARBA" id="ARBA00010541"/>
    </source>
</evidence>
<evidence type="ECO:0000256" key="6">
    <source>
        <dbReference type="ARBA" id="ARBA00022825"/>
    </source>
</evidence>
<dbReference type="GO" id="GO:0004252">
    <property type="term" value="F:serine-type endopeptidase activity"/>
    <property type="evidence" value="ECO:0007669"/>
    <property type="project" value="InterPro"/>
</dbReference>
<dbReference type="Proteomes" id="UP000634647">
    <property type="component" value="Unassembled WGS sequence"/>
</dbReference>
<dbReference type="PROSITE" id="PS50106">
    <property type="entry name" value="PDZ"/>
    <property type="match status" value="1"/>
</dbReference>
<comment type="similarity">
    <text evidence="1">Belongs to the peptidase S1C family.</text>
</comment>
<evidence type="ECO:0000256" key="9">
    <source>
        <dbReference type="SAM" id="SignalP"/>
    </source>
</evidence>
<feature type="domain" description="PDZ" evidence="10">
    <location>
        <begin position="263"/>
        <end position="317"/>
    </location>
</feature>
<accession>A0AAN4UV05</accession>
<dbReference type="InterPro" id="IPR001940">
    <property type="entry name" value="Peptidase_S1C"/>
</dbReference>
<reference evidence="12 13" key="2">
    <citation type="submission" date="2016-10" db="EMBL/GenBank/DDBJ databases">
        <authorList>
            <person name="Varghese N."/>
            <person name="Submissions S."/>
        </authorList>
    </citation>
    <scope>NUCLEOTIDE SEQUENCE [LARGE SCALE GENOMIC DNA]</scope>
    <source>
        <strain evidence="12 13">DSM 24802</strain>
    </source>
</reference>